<evidence type="ECO:0000256" key="1">
    <source>
        <dbReference type="ARBA" id="ARBA00004477"/>
    </source>
</evidence>
<protein>
    <recommendedName>
        <fullName evidence="8">Lipase maturation factor</fullName>
    </recommendedName>
</protein>
<comment type="similarity">
    <text evidence="2 8">Belongs to the lipase maturation factor family.</text>
</comment>
<dbReference type="GO" id="GO:0051604">
    <property type="term" value="P:protein maturation"/>
    <property type="evidence" value="ECO:0007669"/>
    <property type="project" value="InterPro"/>
</dbReference>
<name>A0AAE1ZBE0_SCHME</name>
<comment type="caution">
    <text evidence="11">The sequence shown here is derived from an EMBL/GenBank/DDBJ whole genome shotgun (WGS) entry which is preliminary data.</text>
</comment>
<evidence type="ECO:0000256" key="8">
    <source>
        <dbReference type="RuleBase" id="RU361229"/>
    </source>
</evidence>
<evidence type="ECO:0000313" key="12">
    <source>
        <dbReference type="Proteomes" id="UP001292079"/>
    </source>
</evidence>
<feature type="transmembrane region" description="Helical" evidence="8">
    <location>
        <begin position="348"/>
        <end position="369"/>
    </location>
</feature>
<dbReference type="Pfam" id="PF25179">
    <property type="entry name" value="LMF1_C"/>
    <property type="match status" value="1"/>
</dbReference>
<organism evidence="11 12">
    <name type="scientific">Schistosoma mekongi</name>
    <name type="common">Parasitic worm</name>
    <dbReference type="NCBI Taxonomy" id="38744"/>
    <lineage>
        <taxon>Eukaryota</taxon>
        <taxon>Metazoa</taxon>
        <taxon>Spiralia</taxon>
        <taxon>Lophotrochozoa</taxon>
        <taxon>Platyhelminthes</taxon>
        <taxon>Trematoda</taxon>
        <taxon>Digenea</taxon>
        <taxon>Strigeidida</taxon>
        <taxon>Schistosomatoidea</taxon>
        <taxon>Schistosomatidae</taxon>
        <taxon>Schistosoma</taxon>
    </lineage>
</organism>
<feature type="transmembrane region" description="Helical" evidence="8">
    <location>
        <begin position="12"/>
        <end position="32"/>
    </location>
</feature>
<dbReference type="AlphaFoldDB" id="A0AAE1ZBE0"/>
<gene>
    <name evidence="11" type="ORF">MN116_004651</name>
</gene>
<evidence type="ECO:0000256" key="5">
    <source>
        <dbReference type="ARBA" id="ARBA00022989"/>
    </source>
</evidence>
<evidence type="ECO:0000313" key="11">
    <source>
        <dbReference type="EMBL" id="KAK4471201.1"/>
    </source>
</evidence>
<evidence type="ECO:0000256" key="4">
    <source>
        <dbReference type="ARBA" id="ARBA00022824"/>
    </source>
</evidence>
<reference evidence="11" key="1">
    <citation type="submission" date="2022-04" db="EMBL/GenBank/DDBJ databases">
        <authorList>
            <person name="Xu L."/>
            <person name="Lv Z."/>
        </authorList>
    </citation>
    <scope>NUCLEOTIDE SEQUENCE</scope>
    <source>
        <strain evidence="11">LV_2022a</strain>
    </source>
</reference>
<evidence type="ECO:0000256" key="6">
    <source>
        <dbReference type="ARBA" id="ARBA00023136"/>
    </source>
</evidence>
<comment type="subcellular location">
    <subcellularLocation>
        <location evidence="1 8">Endoplasmic reticulum membrane</location>
        <topology evidence="1 8">Multi-pass membrane protein</topology>
    </subcellularLocation>
</comment>
<feature type="transmembrane region" description="Helical" evidence="8">
    <location>
        <begin position="73"/>
        <end position="92"/>
    </location>
</feature>
<feature type="transmembrane region" description="Helical" evidence="8">
    <location>
        <begin position="252"/>
        <end position="279"/>
    </location>
</feature>
<feature type="domain" description="Lipase maturation factor 1/2 C-terminal" evidence="10">
    <location>
        <begin position="427"/>
        <end position="561"/>
    </location>
</feature>
<dbReference type="Proteomes" id="UP001292079">
    <property type="component" value="Unassembled WGS sequence"/>
</dbReference>
<feature type="transmembrane region" description="Helical" evidence="8">
    <location>
        <begin position="381"/>
        <end position="403"/>
    </location>
</feature>
<dbReference type="InterPro" id="IPR057434">
    <property type="entry name" value="LMF1/2_N"/>
</dbReference>
<keyword evidence="4 8" id="KW-0256">Endoplasmic reticulum</keyword>
<proteinExistence type="inferred from homology"/>
<dbReference type="PANTHER" id="PTHR14463:SF5">
    <property type="entry name" value="LIPASE MATURATION FACTOR 2"/>
    <property type="match status" value="1"/>
</dbReference>
<keyword evidence="7" id="KW-0325">Glycoprotein</keyword>
<dbReference type="GO" id="GO:0005789">
    <property type="term" value="C:endoplasmic reticulum membrane"/>
    <property type="evidence" value="ECO:0007669"/>
    <property type="project" value="UniProtKB-SubCell"/>
</dbReference>
<keyword evidence="3 8" id="KW-0812">Transmembrane</keyword>
<dbReference type="InterPro" id="IPR057433">
    <property type="entry name" value="LMF1/2_C"/>
</dbReference>
<feature type="transmembrane region" description="Helical" evidence="8">
    <location>
        <begin position="216"/>
        <end position="240"/>
    </location>
</feature>
<evidence type="ECO:0000259" key="10">
    <source>
        <dbReference type="Pfam" id="PF25179"/>
    </source>
</evidence>
<keyword evidence="5 8" id="KW-1133">Transmembrane helix</keyword>
<dbReference type="EMBL" id="JALJAT010000003">
    <property type="protein sequence ID" value="KAK4471201.1"/>
    <property type="molecule type" value="Genomic_DNA"/>
</dbReference>
<evidence type="ECO:0000256" key="3">
    <source>
        <dbReference type="ARBA" id="ARBA00022692"/>
    </source>
</evidence>
<reference evidence="11" key="2">
    <citation type="journal article" date="2023" name="Infect Dis Poverty">
        <title>Chromosome-scale genome of the human blood fluke Schistosoma mekongi and its implications for public health.</title>
        <authorList>
            <person name="Zhou M."/>
            <person name="Xu L."/>
            <person name="Xu D."/>
            <person name="Chen W."/>
            <person name="Khan J."/>
            <person name="Hu Y."/>
            <person name="Huang H."/>
            <person name="Wei H."/>
            <person name="Zhang Y."/>
            <person name="Chusongsang P."/>
            <person name="Tanasarnprasert K."/>
            <person name="Hu X."/>
            <person name="Limpanont Y."/>
            <person name="Lv Z."/>
        </authorList>
    </citation>
    <scope>NUCLEOTIDE SEQUENCE</scope>
    <source>
        <strain evidence="11">LV_2022a</strain>
    </source>
</reference>
<keyword evidence="12" id="KW-1185">Reference proteome</keyword>
<feature type="domain" description="Lipase maturation factor 1/2 N-terminal" evidence="9">
    <location>
        <begin position="124"/>
        <end position="285"/>
    </location>
</feature>
<feature type="transmembrane region" description="Helical" evidence="8">
    <location>
        <begin position="300"/>
        <end position="318"/>
    </location>
</feature>
<feature type="transmembrane region" description="Helical" evidence="8">
    <location>
        <begin position="136"/>
        <end position="155"/>
    </location>
</feature>
<evidence type="ECO:0000259" key="9">
    <source>
        <dbReference type="Pfam" id="PF06762"/>
    </source>
</evidence>
<evidence type="ECO:0000256" key="2">
    <source>
        <dbReference type="ARBA" id="ARBA00005512"/>
    </source>
</evidence>
<evidence type="ECO:0000256" key="7">
    <source>
        <dbReference type="ARBA" id="ARBA00023180"/>
    </source>
</evidence>
<dbReference type="Pfam" id="PF06762">
    <property type="entry name" value="LMF1"/>
    <property type="match status" value="1"/>
</dbReference>
<comment type="function">
    <text evidence="8">Involved in the maturation of specific proteins in the endoplasmic reticulum.</text>
</comment>
<feature type="transmembrane region" description="Helical" evidence="8">
    <location>
        <begin position="104"/>
        <end position="124"/>
    </location>
</feature>
<dbReference type="PANTHER" id="PTHR14463">
    <property type="entry name" value="LIPASE MATURATION FACTOR"/>
    <property type="match status" value="1"/>
</dbReference>
<keyword evidence="6 8" id="KW-0472">Membrane</keyword>
<dbReference type="InterPro" id="IPR009613">
    <property type="entry name" value="LMF"/>
</dbReference>
<accession>A0AAE1ZBE0</accession>
<sequence>MGRVDVSIPKRRFLLCLSFIYLFAFTSIYIQLPGLYSEKGVTPVQTLSLNVPKDVSDFLKNLNLVRFAEFLQLDAYMCLELVTVMGIVLSFLSSFTSAFRIGPVFLALWLLYLSVVKVGQTFLWFQWDILLLESGFIAILLSSFGTLISLPGVVASDKIGMWLLRWLLFRLMFSSGVVKLISDCPTWWNLEALHWHYQSQCIPTPLAWYAHHFPGWFHNLCVAGTFIIEIPMTFLFFVPFRTTRLVSFYSQILLQLAIILTGNYNFFNLLTIALCYSLLKDDDFNSRRRRKWTVSGSLSFAISWFLIISIFVISAYLFKFSISNNSITSSIGFTKKEFTWFLNTSVKYSIYFGVAFFFVEVLHSIVVALNARRFWRKLYELVGVIVISFIGLAVLMGSLVPFASLNPTIQLPPQNHLVYKHLQPYYITNSYGLFRRMTGVGGRPELILEAASNPNGPWSEYGFNFKPGRVNGKPPVVIPHQPRLDWQMWFAALSNYRNHPWLMNLIYRLLNQQPEVLQLLDPSSLPNNPKYIRAHLYTYHFTDSANSKDWWKRTLKSEYLPPVSLSSEVLRNSIEENGLVGKRHPRPHDPTILSLALTRLRSFVGQPRDLSPLVMVCLVLAITKFAVNQADQSTRTTYRHNRA</sequence>